<reference evidence="2 3" key="1">
    <citation type="submission" date="2021-08" db="EMBL/GenBank/DDBJ databases">
        <title>Devosia salina sp. nov., isolated from the South China Sea sediment.</title>
        <authorList>
            <person name="Zhou Z."/>
        </authorList>
    </citation>
    <scope>NUCLEOTIDE SEQUENCE [LARGE SCALE GENOMIC DNA]</scope>
    <source>
        <strain evidence="2 3">SCS-3</strain>
    </source>
</reference>
<evidence type="ECO:0000313" key="3">
    <source>
        <dbReference type="Proteomes" id="UP000825799"/>
    </source>
</evidence>
<name>A0ABX8WIC0_9HYPH</name>
<keyword evidence="1" id="KW-0812">Transmembrane</keyword>
<feature type="transmembrane region" description="Helical" evidence="1">
    <location>
        <begin position="43"/>
        <end position="63"/>
    </location>
</feature>
<keyword evidence="3" id="KW-1185">Reference proteome</keyword>
<organism evidence="2 3">
    <name type="scientific">Devosia salina</name>
    <dbReference type="NCBI Taxonomy" id="2860336"/>
    <lineage>
        <taxon>Bacteria</taxon>
        <taxon>Pseudomonadati</taxon>
        <taxon>Pseudomonadota</taxon>
        <taxon>Alphaproteobacteria</taxon>
        <taxon>Hyphomicrobiales</taxon>
        <taxon>Devosiaceae</taxon>
        <taxon>Devosia</taxon>
    </lineage>
</organism>
<dbReference type="EMBL" id="CP080590">
    <property type="protein sequence ID" value="QYO78461.1"/>
    <property type="molecule type" value="Genomic_DNA"/>
</dbReference>
<keyword evidence="1" id="KW-0472">Membrane</keyword>
<keyword evidence="1" id="KW-1133">Transmembrane helix</keyword>
<sequence length="71" mass="7386">MTIGGIDIAALTVRDYAVGVVYAVLGTFVVTGAEMVFGFSLPSILASVVGAAIGIAAWFVFLLKRKADHAR</sequence>
<evidence type="ECO:0000256" key="1">
    <source>
        <dbReference type="SAM" id="Phobius"/>
    </source>
</evidence>
<gene>
    <name evidence="2" type="ORF">K1X15_07945</name>
</gene>
<protein>
    <submittedName>
        <fullName evidence="2">Uncharacterized protein</fullName>
    </submittedName>
</protein>
<dbReference type="Proteomes" id="UP000825799">
    <property type="component" value="Chromosome"/>
</dbReference>
<dbReference type="RefSeq" id="WP_220306927.1">
    <property type="nucleotide sequence ID" value="NZ_CP080590.1"/>
</dbReference>
<accession>A0ABX8WIC0</accession>
<feature type="transmembrane region" description="Helical" evidence="1">
    <location>
        <begin position="16"/>
        <end position="37"/>
    </location>
</feature>
<proteinExistence type="predicted"/>
<evidence type="ECO:0000313" key="2">
    <source>
        <dbReference type="EMBL" id="QYO78461.1"/>
    </source>
</evidence>